<evidence type="ECO:0000256" key="5">
    <source>
        <dbReference type="ARBA" id="ARBA00023121"/>
    </source>
</evidence>
<evidence type="ECO:0000256" key="2">
    <source>
        <dbReference type="ARBA" id="ARBA00010766"/>
    </source>
</evidence>
<dbReference type="KEGG" id="ppso:QPJ95_09835"/>
<accession>A0A9Y2P4P9</accession>
<evidence type="ECO:0000259" key="7">
    <source>
        <dbReference type="Pfam" id="PF08511"/>
    </source>
</evidence>
<dbReference type="PANTHER" id="PTHR21427">
    <property type="entry name" value="UBIQUINONE BIOSYNTHESIS PROTEIN COQ9, MITOCHONDRIAL"/>
    <property type="match status" value="1"/>
</dbReference>
<dbReference type="EMBL" id="CP127247">
    <property type="protein sequence ID" value="WIY27182.1"/>
    <property type="molecule type" value="Genomic_DNA"/>
</dbReference>
<dbReference type="AlphaFoldDB" id="A0A9Y2P4P9"/>
<comment type="function">
    <text evidence="6">Membrane-associated protein that warps the membrane surface to access and bind aromatic isoprenes with high specificity, including ubiquinone (CoQ) isoprene intermediates and presents them directly to COQ7, therefore facilitating the COQ7-mediated hydroxylase step. Participates in the biosynthesis of coenzyme Q, also named ubiquinone, an essential lipid-soluble electron transporter for aerobic cellular respiration.</text>
</comment>
<keyword evidence="4" id="KW-0809">Transit peptide</keyword>
<dbReference type="InterPro" id="IPR012762">
    <property type="entry name" value="Ubiq_biosynth_COQ9"/>
</dbReference>
<evidence type="ECO:0000256" key="6">
    <source>
        <dbReference type="ARBA" id="ARBA00058104"/>
    </source>
</evidence>
<dbReference type="Pfam" id="PF08511">
    <property type="entry name" value="COQ9"/>
    <property type="match status" value="1"/>
</dbReference>
<dbReference type="GO" id="GO:0006744">
    <property type="term" value="P:ubiquinone biosynthetic process"/>
    <property type="evidence" value="ECO:0007669"/>
    <property type="project" value="UniProtKB-KW"/>
</dbReference>
<keyword evidence="3" id="KW-0831">Ubiquinone biosynthesis</keyword>
<comment type="similarity">
    <text evidence="2">Belongs to the COQ9 family.</text>
</comment>
<reference evidence="8 9" key="1">
    <citation type="submission" date="2023-06" db="EMBL/GenBank/DDBJ databases">
        <title>Parasedimentitalea psychrophila sp. nov., a psychrophilic bacterium isolated from deep-sea sediment.</title>
        <authorList>
            <person name="Li A."/>
        </authorList>
    </citation>
    <scope>NUCLEOTIDE SEQUENCE [LARGE SCALE GENOMIC DNA]</scope>
    <source>
        <strain evidence="8 9">QS115</strain>
    </source>
</reference>
<evidence type="ECO:0000256" key="3">
    <source>
        <dbReference type="ARBA" id="ARBA00022688"/>
    </source>
</evidence>
<keyword evidence="5" id="KW-0446">Lipid-binding</keyword>
<dbReference type="RefSeq" id="WP_270919200.1">
    <property type="nucleotide sequence ID" value="NZ_CP127247.1"/>
</dbReference>
<evidence type="ECO:0000313" key="9">
    <source>
        <dbReference type="Proteomes" id="UP001238334"/>
    </source>
</evidence>
<evidence type="ECO:0000313" key="8">
    <source>
        <dbReference type="EMBL" id="WIY27182.1"/>
    </source>
</evidence>
<evidence type="ECO:0000256" key="4">
    <source>
        <dbReference type="ARBA" id="ARBA00022946"/>
    </source>
</evidence>
<evidence type="ECO:0000256" key="1">
    <source>
        <dbReference type="ARBA" id="ARBA00004749"/>
    </source>
</evidence>
<dbReference type="InterPro" id="IPR013718">
    <property type="entry name" value="COQ9_C"/>
</dbReference>
<keyword evidence="9" id="KW-1185">Reference proteome</keyword>
<gene>
    <name evidence="8" type="ORF">QPJ95_09835</name>
</gene>
<protein>
    <submittedName>
        <fullName evidence="8">COQ9 family protein</fullName>
    </submittedName>
</protein>
<dbReference type="NCBIfam" id="TIGR02396">
    <property type="entry name" value="diverge_rpsU"/>
    <property type="match status" value="1"/>
</dbReference>
<feature type="domain" description="COQ9 C-terminal" evidence="7">
    <location>
        <begin position="122"/>
        <end position="190"/>
    </location>
</feature>
<dbReference type="Gene3D" id="1.10.357.10">
    <property type="entry name" value="Tetracycline Repressor, domain 2"/>
    <property type="match status" value="1"/>
</dbReference>
<organism evidence="8 9">
    <name type="scientific">Parasedimentitalea psychrophila</name>
    <dbReference type="NCBI Taxonomy" id="2997337"/>
    <lineage>
        <taxon>Bacteria</taxon>
        <taxon>Pseudomonadati</taxon>
        <taxon>Pseudomonadota</taxon>
        <taxon>Alphaproteobacteria</taxon>
        <taxon>Rhodobacterales</taxon>
        <taxon>Paracoccaceae</taxon>
        <taxon>Parasedimentitalea</taxon>
    </lineage>
</organism>
<sequence>MKTEQAETQDATKDALLDAALLHVPFDGWSEATFHAACQDTGVDRVLARAVFPRGAVDLALAYHARGDALMVQRLKVEDLTGLRFRDKIAAAIRFRLEAVDDKEAVRRGTTMLTLPQYAGDGARAIWGTVDTIWTALGDRSDDINWYTKRASLSAVYTATVLYWLGDDSLEHQASWGFLNRRIDNVMQFEKLKAQVQGNPLLKPFLAGPNWLADQIKPPTKAADNLPGSLTRRR</sequence>
<comment type="pathway">
    <text evidence="1">Cofactor biosynthesis; ubiquinone biosynthesis.</text>
</comment>
<dbReference type="Proteomes" id="UP001238334">
    <property type="component" value="Chromosome"/>
</dbReference>
<name>A0A9Y2P4P9_9RHOB</name>
<proteinExistence type="inferred from homology"/>
<dbReference type="PANTHER" id="PTHR21427:SF19">
    <property type="entry name" value="UBIQUINONE BIOSYNTHESIS PROTEIN COQ9, MITOCHONDRIAL"/>
    <property type="match status" value="1"/>
</dbReference>
<dbReference type="GO" id="GO:0008289">
    <property type="term" value="F:lipid binding"/>
    <property type="evidence" value="ECO:0007669"/>
    <property type="project" value="UniProtKB-KW"/>
</dbReference>